<dbReference type="InterPro" id="IPR033122">
    <property type="entry name" value="LETM1-like_RBD"/>
</dbReference>
<dbReference type="OMA" id="QNEMIAD"/>
<evidence type="ECO:0000256" key="12">
    <source>
        <dbReference type="SAM" id="MobiDB-lite"/>
    </source>
</evidence>
<dbReference type="SUPFAM" id="SSF47473">
    <property type="entry name" value="EF-hand"/>
    <property type="match status" value="1"/>
</dbReference>
<evidence type="ECO:0000256" key="5">
    <source>
        <dbReference type="ARBA" id="ARBA00022692"/>
    </source>
</evidence>
<evidence type="ECO:0000256" key="1">
    <source>
        <dbReference type="ARBA" id="ARBA00004434"/>
    </source>
</evidence>
<dbReference type="PANTHER" id="PTHR14009:SF1">
    <property type="entry name" value="MITOCHONDRIAL PROTON_CALCIUM EXCHANGER PROTEIN"/>
    <property type="match status" value="1"/>
</dbReference>
<feature type="transmembrane region" description="Helical" evidence="13">
    <location>
        <begin position="131"/>
        <end position="154"/>
    </location>
</feature>
<dbReference type="EMBL" id="KN817569">
    <property type="protein sequence ID" value="KJA20208.1"/>
    <property type="molecule type" value="Genomic_DNA"/>
</dbReference>
<evidence type="ECO:0000256" key="2">
    <source>
        <dbReference type="ARBA" id="ARBA00009584"/>
    </source>
</evidence>
<dbReference type="GO" id="GO:0005743">
    <property type="term" value="C:mitochondrial inner membrane"/>
    <property type="evidence" value="ECO:0007669"/>
    <property type="project" value="UniProtKB-SubCell"/>
</dbReference>
<dbReference type="GO" id="GO:0005509">
    <property type="term" value="F:calcium ion binding"/>
    <property type="evidence" value="ECO:0007669"/>
    <property type="project" value="InterPro"/>
</dbReference>
<evidence type="ECO:0000256" key="11">
    <source>
        <dbReference type="PROSITE-ProRule" id="PRU01094"/>
    </source>
</evidence>
<evidence type="ECO:0000256" key="13">
    <source>
        <dbReference type="SAM" id="Phobius"/>
    </source>
</evidence>
<feature type="region of interest" description="Disordered" evidence="12">
    <location>
        <begin position="407"/>
        <end position="439"/>
    </location>
</feature>
<sequence length="619" mass="69484">MSLWLPRSCPAILARSSSRTIYYSRPHLILPTHIRSLPLGAFPRYQSTKPNPPATTPDAKASPPATKEAPSGPLATRVWKKVKHEAKHYWHGTKLLVSEVRISSRLQWKILQGDTLTRRERRQLKRTTQDLIRLVPFAVFLIVPFMELLLPVALKLFPNMLPSTFEDKYAAEEKQRKLLRVRLDMAKFLQETLRESGLKANAHIVGTDAFKEFFRKVRSTGESPSAADIISVAKLFDDDLTLDNLSRPQLVSMSRYMGLNAFGTDNFLRGAIRSRLLHIRRDDQLIDFEGVDELSTSELQAACQSRGIRTTGISPARLRDELTTWISLHLHNRVSGVLLVLGRAFNFDRKFGEDNDGKTAVIASLESVLSGLPDNLLNEAELEVDSEKASYKQKLDVLQQQQELIDDEAEQEQKEEDARRAKREAEAQLAQDLLPDSELIPEAVEAGDARMTTEQLNELADALLVLSSKSSVLKERDELRALMEENLQAEEDPKSPSGALTKRIRTMLTKIDSQLQEYDSRVGSSLQMISADAQGRISVADLEKALAVIKHKPDDEISHAIIQKLDADQDGFVELEHVLGLVKEEGLGIFLDDEAQSIIGQGNEIKNSKPRKEDIVQEA</sequence>
<feature type="domain" description="EF-hand" evidence="14">
    <location>
        <begin position="553"/>
        <end position="588"/>
    </location>
</feature>
<comment type="subcellular location">
    <subcellularLocation>
        <location evidence="1">Mitochondrion inner membrane</location>
        <topology evidence="1">Single-pass membrane protein</topology>
    </subcellularLocation>
</comment>
<gene>
    <name evidence="16" type="ORF">HYPSUDRAFT_68613</name>
</gene>
<evidence type="ECO:0000313" key="17">
    <source>
        <dbReference type="Proteomes" id="UP000054270"/>
    </source>
</evidence>
<dbReference type="InterPro" id="IPR011992">
    <property type="entry name" value="EF-hand-dom_pair"/>
</dbReference>
<feature type="region of interest" description="Disordered" evidence="12">
    <location>
        <begin position="45"/>
        <end position="74"/>
    </location>
</feature>
<organism evidence="16 17">
    <name type="scientific">Hypholoma sublateritium (strain FD-334 SS-4)</name>
    <dbReference type="NCBI Taxonomy" id="945553"/>
    <lineage>
        <taxon>Eukaryota</taxon>
        <taxon>Fungi</taxon>
        <taxon>Dikarya</taxon>
        <taxon>Basidiomycota</taxon>
        <taxon>Agaricomycotina</taxon>
        <taxon>Agaricomycetes</taxon>
        <taxon>Agaricomycetidae</taxon>
        <taxon>Agaricales</taxon>
        <taxon>Agaricineae</taxon>
        <taxon>Strophariaceae</taxon>
        <taxon>Hypholoma</taxon>
    </lineage>
</organism>
<dbReference type="PROSITE" id="PS51758">
    <property type="entry name" value="LETM1_RBD"/>
    <property type="match status" value="1"/>
</dbReference>
<dbReference type="InterPro" id="IPR044202">
    <property type="entry name" value="LETM1/MDM38-like"/>
</dbReference>
<evidence type="ECO:0000259" key="15">
    <source>
        <dbReference type="PROSITE" id="PS51758"/>
    </source>
</evidence>
<dbReference type="STRING" id="945553.A0A0D2MA55"/>
<dbReference type="Gene3D" id="1.10.238.10">
    <property type="entry name" value="EF-hand"/>
    <property type="match status" value="1"/>
</dbReference>
<keyword evidence="17" id="KW-1185">Reference proteome</keyword>
<dbReference type="OrthoDB" id="275278at2759"/>
<keyword evidence="9 13" id="KW-0472">Membrane</keyword>
<dbReference type="InterPro" id="IPR002048">
    <property type="entry name" value="EF_hand_dom"/>
</dbReference>
<evidence type="ECO:0000259" key="14">
    <source>
        <dbReference type="PROSITE" id="PS50222"/>
    </source>
</evidence>
<evidence type="ECO:0000256" key="4">
    <source>
        <dbReference type="ARBA" id="ARBA00022449"/>
    </source>
</evidence>
<dbReference type="GO" id="GO:0043022">
    <property type="term" value="F:ribosome binding"/>
    <property type="evidence" value="ECO:0007669"/>
    <property type="project" value="InterPro"/>
</dbReference>
<evidence type="ECO:0000256" key="9">
    <source>
        <dbReference type="ARBA" id="ARBA00023136"/>
    </source>
</evidence>
<dbReference type="PROSITE" id="PS50222">
    <property type="entry name" value="EF_HAND_2"/>
    <property type="match status" value="1"/>
</dbReference>
<comment type="similarity">
    <text evidence="2">Belongs to the LETM1 family.</text>
</comment>
<keyword evidence="4" id="KW-0813">Transport</keyword>
<evidence type="ECO:0000256" key="8">
    <source>
        <dbReference type="ARBA" id="ARBA00023128"/>
    </source>
</evidence>
<dbReference type="Proteomes" id="UP000054270">
    <property type="component" value="Unassembled WGS sequence"/>
</dbReference>
<protein>
    <recommendedName>
        <fullName evidence="3">Mitochondrial proton/calcium exchanger protein</fullName>
    </recommendedName>
    <alternativeName>
        <fullName evidence="10">Leucine zipper-EF-hand-containing transmembrane protein 1</fullName>
    </alternativeName>
</protein>
<proteinExistence type="inferred from homology"/>
<feature type="compositionally biased region" description="Basic and acidic residues" evidence="12">
    <location>
        <begin position="416"/>
        <end position="426"/>
    </location>
</feature>
<evidence type="ECO:0000256" key="6">
    <source>
        <dbReference type="ARBA" id="ARBA00022792"/>
    </source>
</evidence>
<evidence type="ECO:0000256" key="10">
    <source>
        <dbReference type="ARBA" id="ARBA00031360"/>
    </source>
</evidence>
<keyword evidence="8 11" id="KW-0496">Mitochondrion</keyword>
<keyword evidence="4" id="KW-0050">Antiport</keyword>
<accession>A0A0D2MA55</accession>
<dbReference type="GO" id="GO:0030003">
    <property type="term" value="P:intracellular monoatomic cation homeostasis"/>
    <property type="evidence" value="ECO:0007669"/>
    <property type="project" value="TreeGrafter"/>
</dbReference>
<feature type="domain" description="Letm1 RBD" evidence="15">
    <location>
        <begin position="177"/>
        <end position="417"/>
    </location>
</feature>
<keyword evidence="6" id="KW-0999">Mitochondrion inner membrane</keyword>
<keyword evidence="5 13" id="KW-0812">Transmembrane</keyword>
<dbReference type="AlphaFoldDB" id="A0A0D2MA55"/>
<name>A0A0D2MA55_HYPSF</name>
<evidence type="ECO:0000313" key="16">
    <source>
        <dbReference type="EMBL" id="KJA20208.1"/>
    </source>
</evidence>
<dbReference type="PANTHER" id="PTHR14009">
    <property type="entry name" value="LEUCINE ZIPPER-EF-HAND CONTAINING TRANSMEMBRANE PROTEIN"/>
    <property type="match status" value="1"/>
</dbReference>
<dbReference type="Pfam" id="PF07766">
    <property type="entry name" value="LETM1_RBD"/>
    <property type="match status" value="1"/>
</dbReference>
<reference evidence="17" key="1">
    <citation type="submission" date="2014-04" db="EMBL/GenBank/DDBJ databases">
        <title>Evolutionary Origins and Diversification of the Mycorrhizal Mutualists.</title>
        <authorList>
            <consortium name="DOE Joint Genome Institute"/>
            <consortium name="Mycorrhizal Genomics Consortium"/>
            <person name="Kohler A."/>
            <person name="Kuo A."/>
            <person name="Nagy L.G."/>
            <person name="Floudas D."/>
            <person name="Copeland A."/>
            <person name="Barry K.W."/>
            <person name="Cichocki N."/>
            <person name="Veneault-Fourrey C."/>
            <person name="LaButti K."/>
            <person name="Lindquist E.A."/>
            <person name="Lipzen A."/>
            <person name="Lundell T."/>
            <person name="Morin E."/>
            <person name="Murat C."/>
            <person name="Riley R."/>
            <person name="Ohm R."/>
            <person name="Sun H."/>
            <person name="Tunlid A."/>
            <person name="Henrissat B."/>
            <person name="Grigoriev I.V."/>
            <person name="Hibbett D.S."/>
            <person name="Martin F."/>
        </authorList>
    </citation>
    <scope>NUCLEOTIDE SEQUENCE [LARGE SCALE GENOMIC DNA]</scope>
    <source>
        <strain evidence="17">FD-334 SS-4</strain>
    </source>
</reference>
<evidence type="ECO:0000256" key="3">
    <source>
        <dbReference type="ARBA" id="ARBA00020557"/>
    </source>
</evidence>
<evidence type="ECO:0000256" key="7">
    <source>
        <dbReference type="ARBA" id="ARBA00022989"/>
    </source>
</evidence>
<keyword evidence="7 13" id="KW-1133">Transmembrane helix</keyword>
<dbReference type="GO" id="GO:0015297">
    <property type="term" value="F:antiporter activity"/>
    <property type="evidence" value="ECO:0007669"/>
    <property type="project" value="UniProtKB-KW"/>
</dbReference>